<evidence type="ECO:0000256" key="5">
    <source>
        <dbReference type="ARBA" id="ARBA00022679"/>
    </source>
</evidence>
<evidence type="ECO:0000256" key="8">
    <source>
        <dbReference type="ARBA" id="ARBA00022989"/>
    </source>
</evidence>
<evidence type="ECO:0000256" key="11">
    <source>
        <dbReference type="SAM" id="MobiDB-lite"/>
    </source>
</evidence>
<feature type="compositionally biased region" description="Pro residues" evidence="11">
    <location>
        <begin position="120"/>
        <end position="138"/>
    </location>
</feature>
<evidence type="ECO:0000313" key="15">
    <source>
        <dbReference type="EMBL" id="GAA4680690.1"/>
    </source>
</evidence>
<dbReference type="InterPro" id="IPR004358">
    <property type="entry name" value="Sig_transdc_His_kin-like_C"/>
</dbReference>
<dbReference type="Pfam" id="PF00672">
    <property type="entry name" value="HAMP"/>
    <property type="match status" value="1"/>
</dbReference>
<protein>
    <recommendedName>
        <fullName evidence="3">histidine kinase</fullName>
        <ecNumber evidence="3">2.7.13.3</ecNumber>
    </recommendedName>
</protein>
<dbReference type="SMART" id="SM00387">
    <property type="entry name" value="HATPase_c"/>
    <property type="match status" value="1"/>
</dbReference>
<comment type="catalytic activity">
    <reaction evidence="1">
        <text>ATP + protein L-histidine = ADP + protein N-phospho-L-histidine.</text>
        <dbReference type="EC" id="2.7.13.3"/>
    </reaction>
</comment>
<evidence type="ECO:0000256" key="12">
    <source>
        <dbReference type="SAM" id="Phobius"/>
    </source>
</evidence>
<gene>
    <name evidence="15" type="ORF">GCM10023226_17340</name>
</gene>
<name>A0ABP8W3V8_9ACTN</name>
<feature type="region of interest" description="Disordered" evidence="11">
    <location>
        <begin position="98"/>
        <end position="142"/>
    </location>
</feature>
<dbReference type="InterPro" id="IPR036890">
    <property type="entry name" value="HATPase_C_sf"/>
</dbReference>
<dbReference type="InterPro" id="IPR005467">
    <property type="entry name" value="His_kinase_dom"/>
</dbReference>
<evidence type="ECO:0000256" key="4">
    <source>
        <dbReference type="ARBA" id="ARBA00022553"/>
    </source>
</evidence>
<dbReference type="InterPro" id="IPR003660">
    <property type="entry name" value="HAMP_dom"/>
</dbReference>
<dbReference type="Pfam" id="PF00512">
    <property type="entry name" value="HisKA"/>
    <property type="match status" value="1"/>
</dbReference>
<dbReference type="InterPro" id="IPR003594">
    <property type="entry name" value="HATPase_dom"/>
</dbReference>
<organism evidence="15 16">
    <name type="scientific">Nocardioides nanhaiensis</name>
    <dbReference type="NCBI Taxonomy" id="1476871"/>
    <lineage>
        <taxon>Bacteria</taxon>
        <taxon>Bacillati</taxon>
        <taxon>Actinomycetota</taxon>
        <taxon>Actinomycetes</taxon>
        <taxon>Propionibacteriales</taxon>
        <taxon>Nocardioidaceae</taxon>
        <taxon>Nocardioides</taxon>
    </lineage>
</organism>
<dbReference type="CDD" id="cd00075">
    <property type="entry name" value="HATPase"/>
    <property type="match status" value="1"/>
</dbReference>
<dbReference type="PANTHER" id="PTHR45436">
    <property type="entry name" value="SENSOR HISTIDINE KINASE YKOH"/>
    <property type="match status" value="1"/>
</dbReference>
<sequence>MSDGVATPSLRRRVTAFVLLALTAVLLVLVVSSDRALSARLESQLRDRLVDRAGFADVLAEQLEGRDLARRLEGDGVSVLLVDDGEVFAEGPLAGAVASTATPAVPSTPQEPEEPEPRRPPSAAPAPVPRDGPAPDPAGPATEVVEQGDLLRVDRSLGDDEQLVLVADTADVRATVAQVRLVLGVVALAVLLLAGLAVPWLVGRALSPLDRITEVARQITRGDRQRRLDPHPATSELGRTATAFDEVLDAVVGAEQRAIASEQRLRTFLSDAAHDLRTPLTGAQAAAEHVLREDPPRAERERVLTTLVRETRRAGRLVEDMLLMTRIDQGLELRRERLRLGTVAAEVLAARELGLPGVTLTLDDGGPDGAAGTEVVADRDRLSRLVGNLVDNAAQAGAARVAVQVASDPAAGRVVLVVEDDGPGVPPAERERVFERMVRLDEARSGAGGSGLGLPIARGIARAHGGDLVCGDAVRGSGARFELRLPAAPPA</sequence>
<dbReference type="PROSITE" id="PS50109">
    <property type="entry name" value="HIS_KIN"/>
    <property type="match status" value="1"/>
</dbReference>
<keyword evidence="5" id="KW-0808">Transferase</keyword>
<evidence type="ECO:0000259" key="14">
    <source>
        <dbReference type="PROSITE" id="PS50885"/>
    </source>
</evidence>
<accession>A0ABP8W3V8</accession>
<dbReference type="SUPFAM" id="SSF55874">
    <property type="entry name" value="ATPase domain of HSP90 chaperone/DNA topoisomerase II/histidine kinase"/>
    <property type="match status" value="1"/>
</dbReference>
<dbReference type="InterPro" id="IPR003661">
    <property type="entry name" value="HisK_dim/P_dom"/>
</dbReference>
<evidence type="ECO:0000256" key="2">
    <source>
        <dbReference type="ARBA" id="ARBA00004236"/>
    </source>
</evidence>
<comment type="caution">
    <text evidence="15">The sequence shown here is derived from an EMBL/GenBank/DDBJ whole genome shotgun (WGS) entry which is preliminary data.</text>
</comment>
<dbReference type="EMBL" id="BAABIM010000002">
    <property type="protein sequence ID" value="GAA4680690.1"/>
    <property type="molecule type" value="Genomic_DNA"/>
</dbReference>
<dbReference type="PROSITE" id="PS50885">
    <property type="entry name" value="HAMP"/>
    <property type="match status" value="1"/>
</dbReference>
<dbReference type="Proteomes" id="UP001500621">
    <property type="component" value="Unassembled WGS sequence"/>
</dbReference>
<dbReference type="CDD" id="cd06225">
    <property type="entry name" value="HAMP"/>
    <property type="match status" value="1"/>
</dbReference>
<keyword evidence="7" id="KW-0418">Kinase</keyword>
<dbReference type="Gene3D" id="6.10.340.10">
    <property type="match status" value="1"/>
</dbReference>
<dbReference type="Gene3D" id="1.10.287.130">
    <property type="match status" value="1"/>
</dbReference>
<keyword evidence="8 12" id="KW-1133">Transmembrane helix</keyword>
<keyword evidence="9" id="KW-0902">Two-component regulatory system</keyword>
<dbReference type="InterPro" id="IPR050428">
    <property type="entry name" value="TCS_sensor_his_kinase"/>
</dbReference>
<feature type="compositionally biased region" description="Polar residues" evidence="11">
    <location>
        <begin position="99"/>
        <end position="108"/>
    </location>
</feature>
<feature type="domain" description="Histidine kinase" evidence="13">
    <location>
        <begin position="271"/>
        <end position="489"/>
    </location>
</feature>
<dbReference type="PANTHER" id="PTHR45436:SF5">
    <property type="entry name" value="SENSOR HISTIDINE KINASE TRCS"/>
    <property type="match status" value="1"/>
</dbReference>
<evidence type="ECO:0000256" key="3">
    <source>
        <dbReference type="ARBA" id="ARBA00012438"/>
    </source>
</evidence>
<proteinExistence type="predicted"/>
<dbReference type="Pfam" id="PF02518">
    <property type="entry name" value="HATPase_c"/>
    <property type="match status" value="1"/>
</dbReference>
<dbReference type="SMART" id="SM00388">
    <property type="entry name" value="HisKA"/>
    <property type="match status" value="1"/>
</dbReference>
<feature type="domain" description="HAMP" evidence="14">
    <location>
        <begin position="203"/>
        <end position="256"/>
    </location>
</feature>
<evidence type="ECO:0000313" key="16">
    <source>
        <dbReference type="Proteomes" id="UP001500621"/>
    </source>
</evidence>
<evidence type="ECO:0000256" key="7">
    <source>
        <dbReference type="ARBA" id="ARBA00022777"/>
    </source>
</evidence>
<evidence type="ECO:0000256" key="1">
    <source>
        <dbReference type="ARBA" id="ARBA00000085"/>
    </source>
</evidence>
<dbReference type="RefSeq" id="WP_345264785.1">
    <property type="nucleotide sequence ID" value="NZ_BAABIM010000002.1"/>
</dbReference>
<keyword evidence="10 12" id="KW-0472">Membrane</keyword>
<evidence type="ECO:0000256" key="9">
    <source>
        <dbReference type="ARBA" id="ARBA00023012"/>
    </source>
</evidence>
<keyword evidence="4" id="KW-0597">Phosphoprotein</keyword>
<dbReference type="CDD" id="cd00082">
    <property type="entry name" value="HisKA"/>
    <property type="match status" value="1"/>
</dbReference>
<keyword evidence="6 12" id="KW-0812">Transmembrane</keyword>
<dbReference type="EC" id="2.7.13.3" evidence="3"/>
<reference evidence="16" key="1">
    <citation type="journal article" date="2019" name="Int. J. Syst. Evol. Microbiol.">
        <title>The Global Catalogue of Microorganisms (GCM) 10K type strain sequencing project: providing services to taxonomists for standard genome sequencing and annotation.</title>
        <authorList>
            <consortium name="The Broad Institute Genomics Platform"/>
            <consortium name="The Broad Institute Genome Sequencing Center for Infectious Disease"/>
            <person name="Wu L."/>
            <person name="Ma J."/>
        </authorList>
    </citation>
    <scope>NUCLEOTIDE SEQUENCE [LARGE SCALE GENOMIC DNA]</scope>
    <source>
        <strain evidence="16">JCM 18127</strain>
    </source>
</reference>
<dbReference type="Gene3D" id="3.30.565.10">
    <property type="entry name" value="Histidine kinase-like ATPase, C-terminal domain"/>
    <property type="match status" value="1"/>
</dbReference>
<dbReference type="PRINTS" id="PR00344">
    <property type="entry name" value="BCTRLSENSOR"/>
</dbReference>
<comment type="subcellular location">
    <subcellularLocation>
        <location evidence="2">Cell membrane</location>
    </subcellularLocation>
</comment>
<dbReference type="SUPFAM" id="SSF47384">
    <property type="entry name" value="Homodimeric domain of signal transducing histidine kinase"/>
    <property type="match status" value="1"/>
</dbReference>
<dbReference type="InterPro" id="IPR036097">
    <property type="entry name" value="HisK_dim/P_sf"/>
</dbReference>
<keyword evidence="16" id="KW-1185">Reference proteome</keyword>
<feature type="transmembrane region" description="Helical" evidence="12">
    <location>
        <begin position="181"/>
        <end position="202"/>
    </location>
</feature>
<evidence type="ECO:0000256" key="10">
    <source>
        <dbReference type="ARBA" id="ARBA00023136"/>
    </source>
</evidence>
<evidence type="ECO:0000256" key="6">
    <source>
        <dbReference type="ARBA" id="ARBA00022692"/>
    </source>
</evidence>
<dbReference type="SMART" id="SM00304">
    <property type="entry name" value="HAMP"/>
    <property type="match status" value="1"/>
</dbReference>
<evidence type="ECO:0000259" key="13">
    <source>
        <dbReference type="PROSITE" id="PS50109"/>
    </source>
</evidence>